<feature type="domain" description="Pili assembly chaperone N-terminal" evidence="2">
    <location>
        <begin position="27"/>
        <end position="152"/>
    </location>
</feature>
<dbReference type="InterPro" id="IPR016147">
    <property type="entry name" value="Pili_assmbl_chaperone_N"/>
</dbReference>
<dbReference type="InterPro" id="IPR050643">
    <property type="entry name" value="Periplasmic_pilus_chap"/>
</dbReference>
<keyword evidence="1" id="KW-0732">Signal</keyword>
<sequence length="248" mass="26298">MHRRLLARFVLAAAALAGVPAVPAAGLQVTPIMLEIGREDASTLLWLSNTGPRALQAQVRVFRWTQVDQDDRLVASGDLLASPPMLDVPAGGRQLVRIVRAPGLARAAGEQSFRVIVDELPGGGDAPGEAAAGPGVQFLLRYSIPVFIAPEAGGPAQPQLAWRWVAAPPALDVVNTGSARAQLSEVELEDASGAKIVLSRGLLGYVLAGSRMRWRLPVDGPVPATVRVRARVNGEWLERTITHAGDDR</sequence>
<dbReference type="Gene3D" id="2.60.40.10">
    <property type="entry name" value="Immunoglobulins"/>
    <property type="match status" value="1"/>
</dbReference>
<dbReference type="Pfam" id="PF00345">
    <property type="entry name" value="PapD_N"/>
    <property type="match status" value="1"/>
</dbReference>
<dbReference type="KEGG" id="dko:I596_3774"/>
<dbReference type="PANTHER" id="PTHR30251">
    <property type="entry name" value="PILUS ASSEMBLY CHAPERONE"/>
    <property type="match status" value="1"/>
</dbReference>
<dbReference type="PANTHER" id="PTHR30251:SF4">
    <property type="entry name" value="SLR1668 PROTEIN"/>
    <property type="match status" value="1"/>
</dbReference>
<dbReference type="InterPro" id="IPR008962">
    <property type="entry name" value="PapD-like_sf"/>
</dbReference>
<name>A0A161HRY7_9GAMM</name>
<evidence type="ECO:0000313" key="4">
    <source>
        <dbReference type="Proteomes" id="UP000076830"/>
    </source>
</evidence>
<dbReference type="Proteomes" id="UP000076830">
    <property type="component" value="Chromosome"/>
</dbReference>
<proteinExistence type="predicted"/>
<keyword evidence="4" id="KW-1185">Reference proteome</keyword>
<gene>
    <name evidence="3" type="ORF">I596_3774</name>
</gene>
<dbReference type="AlphaFoldDB" id="A0A161HRY7"/>
<evidence type="ECO:0000256" key="1">
    <source>
        <dbReference type="SAM" id="SignalP"/>
    </source>
</evidence>
<dbReference type="RefSeq" id="WP_067651023.1">
    <property type="nucleotide sequence ID" value="NZ_CP015249.1"/>
</dbReference>
<evidence type="ECO:0000259" key="2">
    <source>
        <dbReference type="Pfam" id="PF00345"/>
    </source>
</evidence>
<dbReference type="EMBL" id="CP015249">
    <property type="protein sequence ID" value="ANB19757.1"/>
    <property type="molecule type" value="Genomic_DNA"/>
</dbReference>
<reference evidence="3 4" key="1">
    <citation type="submission" date="2016-04" db="EMBL/GenBank/DDBJ databases">
        <title>Complete genome sequence of Dokdonella koreensis DS-123T.</title>
        <authorList>
            <person name="Kim J.F."/>
            <person name="Lee H."/>
            <person name="Kwak M.-J."/>
        </authorList>
    </citation>
    <scope>NUCLEOTIDE SEQUENCE [LARGE SCALE GENOMIC DNA]</scope>
    <source>
        <strain evidence="3 4">DS-123</strain>
    </source>
</reference>
<dbReference type="GO" id="GO:0030288">
    <property type="term" value="C:outer membrane-bounded periplasmic space"/>
    <property type="evidence" value="ECO:0007669"/>
    <property type="project" value="InterPro"/>
</dbReference>
<organism evidence="3 4">
    <name type="scientific">Dokdonella koreensis DS-123</name>
    <dbReference type="NCBI Taxonomy" id="1300342"/>
    <lineage>
        <taxon>Bacteria</taxon>
        <taxon>Pseudomonadati</taxon>
        <taxon>Pseudomonadota</taxon>
        <taxon>Gammaproteobacteria</taxon>
        <taxon>Lysobacterales</taxon>
        <taxon>Rhodanobacteraceae</taxon>
        <taxon>Dokdonella</taxon>
    </lineage>
</organism>
<dbReference type="OrthoDB" id="511700at2"/>
<dbReference type="InterPro" id="IPR013783">
    <property type="entry name" value="Ig-like_fold"/>
</dbReference>
<dbReference type="GO" id="GO:0071555">
    <property type="term" value="P:cell wall organization"/>
    <property type="evidence" value="ECO:0007669"/>
    <property type="project" value="InterPro"/>
</dbReference>
<dbReference type="SUPFAM" id="SSF49354">
    <property type="entry name" value="PapD-like"/>
    <property type="match status" value="1"/>
</dbReference>
<protein>
    <submittedName>
        <fullName evidence="3">P pilus assembly protein chaperone PapD-like protein</fullName>
    </submittedName>
</protein>
<evidence type="ECO:0000313" key="3">
    <source>
        <dbReference type="EMBL" id="ANB19757.1"/>
    </source>
</evidence>
<feature type="chain" id="PRO_5007822855" evidence="1">
    <location>
        <begin position="25"/>
        <end position="248"/>
    </location>
</feature>
<accession>A0A161HRY7</accession>
<dbReference type="STRING" id="1300342.I596_3774"/>
<feature type="signal peptide" evidence="1">
    <location>
        <begin position="1"/>
        <end position="24"/>
    </location>
</feature>